<dbReference type="EMBL" id="HACG01002956">
    <property type="protein sequence ID" value="CEK49821.1"/>
    <property type="molecule type" value="Transcribed_RNA"/>
</dbReference>
<reference evidence="1" key="1">
    <citation type="submission" date="2014-12" db="EMBL/GenBank/DDBJ databases">
        <title>Insight into the proteome of Arion vulgaris.</title>
        <authorList>
            <person name="Aradska J."/>
            <person name="Bulat T."/>
            <person name="Smidak R."/>
            <person name="Sarate P."/>
            <person name="Gangsoo J."/>
            <person name="Sialana F."/>
            <person name="Bilban M."/>
            <person name="Lubec G."/>
        </authorList>
    </citation>
    <scope>NUCLEOTIDE SEQUENCE</scope>
    <source>
        <tissue evidence="1">Skin</tissue>
    </source>
</reference>
<dbReference type="AlphaFoldDB" id="A0A0B6Y1W9"/>
<evidence type="ECO:0000313" key="1">
    <source>
        <dbReference type="EMBL" id="CEK49821.1"/>
    </source>
</evidence>
<gene>
    <name evidence="1" type="primary">ORF8959</name>
</gene>
<name>A0A0B6Y1W9_9EUPU</name>
<organism evidence="1">
    <name type="scientific">Arion vulgaris</name>
    <dbReference type="NCBI Taxonomy" id="1028688"/>
    <lineage>
        <taxon>Eukaryota</taxon>
        <taxon>Metazoa</taxon>
        <taxon>Spiralia</taxon>
        <taxon>Lophotrochozoa</taxon>
        <taxon>Mollusca</taxon>
        <taxon>Gastropoda</taxon>
        <taxon>Heterobranchia</taxon>
        <taxon>Euthyneura</taxon>
        <taxon>Panpulmonata</taxon>
        <taxon>Eupulmonata</taxon>
        <taxon>Stylommatophora</taxon>
        <taxon>Helicina</taxon>
        <taxon>Arionoidea</taxon>
        <taxon>Arionidae</taxon>
        <taxon>Arion</taxon>
    </lineage>
</organism>
<accession>A0A0B6Y1W9</accession>
<sequence>MYRINKDLLLCGHLTKSVHNQLPLYTISCLYTPSVVKYLVFTYKEDHEGDE</sequence>
<proteinExistence type="predicted"/>
<protein>
    <submittedName>
        <fullName evidence="1">Uncharacterized protein</fullName>
    </submittedName>
</protein>